<dbReference type="SMART" id="SM00355">
    <property type="entry name" value="ZnF_C2H2"/>
    <property type="match status" value="2"/>
</dbReference>
<keyword evidence="1" id="KW-0479">Metal-binding</keyword>
<dbReference type="PANTHER" id="PTHR31912">
    <property type="entry name" value="IP13529P"/>
    <property type="match status" value="1"/>
</dbReference>
<dbReference type="EMBL" id="JAHWGI010000990">
    <property type="protein sequence ID" value="KAK3920176.1"/>
    <property type="molecule type" value="Genomic_DNA"/>
</dbReference>
<dbReference type="PROSITE" id="PS50157">
    <property type="entry name" value="ZINC_FINGER_C2H2_2"/>
    <property type="match status" value="1"/>
</dbReference>
<name>A0AAE1HGD5_9NEOP</name>
<keyword evidence="1" id="KW-0863">Zinc-finger</keyword>
<organism evidence="3 4">
    <name type="scientific">Frankliniella fusca</name>
    <dbReference type="NCBI Taxonomy" id="407009"/>
    <lineage>
        <taxon>Eukaryota</taxon>
        <taxon>Metazoa</taxon>
        <taxon>Ecdysozoa</taxon>
        <taxon>Arthropoda</taxon>
        <taxon>Hexapoda</taxon>
        <taxon>Insecta</taxon>
        <taxon>Pterygota</taxon>
        <taxon>Neoptera</taxon>
        <taxon>Paraneoptera</taxon>
        <taxon>Thysanoptera</taxon>
        <taxon>Terebrantia</taxon>
        <taxon>Thripoidea</taxon>
        <taxon>Thripidae</taxon>
        <taxon>Frankliniella</taxon>
    </lineage>
</organism>
<accession>A0AAE1HGD5</accession>
<proteinExistence type="predicted"/>
<dbReference type="AlphaFoldDB" id="A0AAE1HGD5"/>
<evidence type="ECO:0000256" key="1">
    <source>
        <dbReference type="PROSITE-ProRule" id="PRU00042"/>
    </source>
</evidence>
<sequence length="829" mass="94643">MLICCVCSVQCESSSLLIDHLICFHRVLDSYECKQTDCTRIFSNRETFKNHLETKHPCQLPVKSNHQLSDVESSSVLSFESTSCLNFESSSGFESQNTSAPDVKTQVLLPDQFQAELSKSALIWIASLYHQDSVTRSLVQTIIDGHKKFICEGMTTLKSKVQVALLNCNSNEMKDILKMCDSFMTVFDFLDTEHKRIKAFTECGAYIAPKSYDIHTFSNEREISNPSEIVDNVVINPEMLTGQFIPIDLVLKGFLEINGVLPHILSYMDLLSSEVNILENVVQGDLWRKKIKPMFGDKIVFPVSLNFDDYEPDNALGSHAGVHKLGAAYLEISCLPPQFQGALKNKFLALLFHSSDRYVGNDSVFRPLLNILKLLETEGVIVVTSSGVFQIYFALTLILGDNLGLHGILGFMEGFCANFPCRICRANKTVVRKQVVSDLSLLRNKENYAADVLVNDGSLTGVHEECVFNRLKTFHVTENLSVDIMHDVLEGAFKYDMCSIINYLTRRQFFDYETLNDRVQAFVCGSSEYGNRPPIIQQESVVNEAVNFSASEMLFLVRYFGLIVGDMVPEDDPVWKFYLVMLSILDILCSPSVSLVEIKWLDNFISKHHTMYIDLFQQHLKPKHHFMLHYSFLIRLVGPLIRIWCMRFESKHREGKLYAQVSCNRTNLPKSISIKHQLKLCFRFLTQSGLVQNFDYPTLDLYNSLENSENFCEIRGLVPDFVRSWCRVKWLTTNSVKYSVGMVLVIALDEEFPVFGIIHSILVNDQSKDVYFIVKELKTVHFDEHVHAYQVHISNVTWGFVALSELITYLPSIVRVLESKHYVTCRHIL</sequence>
<dbReference type="PANTHER" id="PTHR31912:SF36">
    <property type="entry name" value="C2H2-TYPE DOMAIN-CONTAINING PROTEIN"/>
    <property type="match status" value="1"/>
</dbReference>
<keyword evidence="4" id="KW-1185">Reference proteome</keyword>
<reference evidence="3" key="1">
    <citation type="submission" date="2021-07" db="EMBL/GenBank/DDBJ databases">
        <authorList>
            <person name="Catto M.A."/>
            <person name="Jacobson A."/>
            <person name="Kennedy G."/>
            <person name="Labadie P."/>
            <person name="Hunt B.G."/>
            <person name="Srinivasan R."/>
        </authorList>
    </citation>
    <scope>NUCLEOTIDE SEQUENCE</scope>
    <source>
        <strain evidence="3">PL_HMW_Pooled</strain>
        <tissue evidence="3">Head</tissue>
    </source>
</reference>
<dbReference type="Proteomes" id="UP001219518">
    <property type="component" value="Unassembled WGS sequence"/>
</dbReference>
<dbReference type="PROSITE" id="PS00028">
    <property type="entry name" value="ZINC_FINGER_C2H2_1"/>
    <property type="match status" value="1"/>
</dbReference>
<dbReference type="GO" id="GO:0008270">
    <property type="term" value="F:zinc ion binding"/>
    <property type="evidence" value="ECO:0007669"/>
    <property type="project" value="UniProtKB-KW"/>
</dbReference>
<protein>
    <submittedName>
        <fullName evidence="3">Retinoblastoma-associated protein</fullName>
    </submittedName>
</protein>
<evidence type="ECO:0000313" key="3">
    <source>
        <dbReference type="EMBL" id="KAK3920176.1"/>
    </source>
</evidence>
<comment type="caution">
    <text evidence="3">The sequence shown here is derived from an EMBL/GenBank/DDBJ whole genome shotgun (WGS) entry which is preliminary data.</text>
</comment>
<gene>
    <name evidence="3" type="ORF">KUF71_009463</name>
</gene>
<reference evidence="3" key="2">
    <citation type="journal article" date="2023" name="BMC Genomics">
        <title>Pest status, molecular evolution, and epigenetic factors derived from the genome assembly of Frankliniella fusca, a thysanopteran phytovirus vector.</title>
        <authorList>
            <person name="Catto M.A."/>
            <person name="Labadie P.E."/>
            <person name="Jacobson A.L."/>
            <person name="Kennedy G.G."/>
            <person name="Srinivasan R."/>
            <person name="Hunt B.G."/>
        </authorList>
    </citation>
    <scope>NUCLEOTIDE SEQUENCE</scope>
    <source>
        <strain evidence="3">PL_HMW_Pooled</strain>
    </source>
</reference>
<evidence type="ECO:0000259" key="2">
    <source>
        <dbReference type="PROSITE" id="PS50157"/>
    </source>
</evidence>
<evidence type="ECO:0000313" key="4">
    <source>
        <dbReference type="Proteomes" id="UP001219518"/>
    </source>
</evidence>
<feature type="domain" description="C2H2-type" evidence="2">
    <location>
        <begin position="31"/>
        <end position="61"/>
    </location>
</feature>
<dbReference type="InterPro" id="IPR013087">
    <property type="entry name" value="Znf_C2H2_type"/>
</dbReference>
<keyword evidence="1" id="KW-0862">Zinc</keyword>